<evidence type="ECO:0000256" key="4">
    <source>
        <dbReference type="ARBA" id="ARBA00022692"/>
    </source>
</evidence>
<feature type="domain" description="Major facilitator superfamily (MFS) profile" evidence="9">
    <location>
        <begin position="1"/>
        <end position="487"/>
    </location>
</feature>
<evidence type="ECO:0000256" key="6">
    <source>
        <dbReference type="ARBA" id="ARBA00022989"/>
    </source>
</evidence>
<dbReference type="CDD" id="cd17346">
    <property type="entry name" value="MFS_DtpA_like"/>
    <property type="match status" value="1"/>
</dbReference>
<dbReference type="InterPro" id="IPR020846">
    <property type="entry name" value="MFS_dom"/>
</dbReference>
<dbReference type="InterPro" id="IPR050171">
    <property type="entry name" value="MFS_Transporters"/>
</dbReference>
<feature type="transmembrane region" description="Helical" evidence="8">
    <location>
        <begin position="414"/>
        <end position="437"/>
    </location>
</feature>
<keyword evidence="5" id="KW-0653">Protein transport</keyword>
<dbReference type="STRING" id="80852.AWOD_II_0202"/>
<evidence type="ECO:0000313" key="10">
    <source>
        <dbReference type="EMBL" id="CED56853.1"/>
    </source>
</evidence>
<dbReference type="PANTHER" id="PTHR23517">
    <property type="entry name" value="RESISTANCE PROTEIN MDTM, PUTATIVE-RELATED-RELATED"/>
    <property type="match status" value="1"/>
</dbReference>
<dbReference type="KEGG" id="awd:AWOD_II_0202"/>
<dbReference type="PANTHER" id="PTHR23517:SF15">
    <property type="entry name" value="PROTON-DEPENDENT OLIGOPEPTIDE FAMILY TRANSPORT PROTEIN"/>
    <property type="match status" value="1"/>
</dbReference>
<evidence type="ECO:0000259" key="9">
    <source>
        <dbReference type="PROSITE" id="PS50850"/>
    </source>
</evidence>
<feature type="transmembrane region" description="Helical" evidence="8">
    <location>
        <begin position="209"/>
        <end position="230"/>
    </location>
</feature>
<dbReference type="SUPFAM" id="SSF103473">
    <property type="entry name" value="MFS general substrate transporter"/>
    <property type="match status" value="1"/>
</dbReference>
<name>A0A090JZG6_9GAMM</name>
<keyword evidence="2" id="KW-0813">Transport</keyword>
<dbReference type="GeneID" id="28542446"/>
<evidence type="ECO:0000256" key="5">
    <source>
        <dbReference type="ARBA" id="ARBA00022856"/>
    </source>
</evidence>
<keyword evidence="11" id="KW-1185">Reference proteome</keyword>
<reference evidence="11" key="1">
    <citation type="submission" date="2014-09" db="EMBL/GenBank/DDBJ databases">
        <authorList>
            <person name="Hjerde E."/>
        </authorList>
    </citation>
    <scope>NUCLEOTIDE SEQUENCE [LARGE SCALE GENOMIC DNA]</scope>
    <source>
        <strain evidence="11">06/09/139</strain>
    </source>
</reference>
<dbReference type="GO" id="GO:1904680">
    <property type="term" value="F:peptide transmembrane transporter activity"/>
    <property type="evidence" value="ECO:0007669"/>
    <property type="project" value="InterPro"/>
</dbReference>
<protein>
    <submittedName>
        <fullName evidence="10">Dipeptide permease D</fullName>
    </submittedName>
</protein>
<organism evidence="10 11">
    <name type="scientific">Aliivibrio wodanis</name>
    <dbReference type="NCBI Taxonomy" id="80852"/>
    <lineage>
        <taxon>Bacteria</taxon>
        <taxon>Pseudomonadati</taxon>
        <taxon>Pseudomonadota</taxon>
        <taxon>Gammaproteobacteria</taxon>
        <taxon>Vibrionales</taxon>
        <taxon>Vibrionaceae</taxon>
        <taxon>Aliivibrio</taxon>
    </lineage>
</organism>
<feature type="transmembrane region" description="Helical" evidence="8">
    <location>
        <begin position="100"/>
        <end position="118"/>
    </location>
</feature>
<feature type="transmembrane region" description="Helical" evidence="8">
    <location>
        <begin position="139"/>
        <end position="164"/>
    </location>
</feature>
<feature type="transmembrane region" description="Helical" evidence="8">
    <location>
        <begin position="47"/>
        <end position="68"/>
    </location>
</feature>
<dbReference type="InterPro" id="IPR005279">
    <property type="entry name" value="Dipep/tripep_permease"/>
</dbReference>
<dbReference type="Pfam" id="PF00854">
    <property type="entry name" value="PTR2"/>
    <property type="match status" value="1"/>
</dbReference>
<sequence length="489" mass="53478">MNTIKQPKGLFHIIAIQMWEFFSYYGMRSLLILFLTEKLLMTDNHAYALYGAYTSLVYVTPIIGGYLADKYLGNYWSVILGSLLMIAGHFVLSIPSGDHSTLYLALSLIICGYGFFKTNSSCLLGELYQTKEQERGREAGFSVSYIGGNIGSMIAPILCGFTAMKWGWHVGFSLAGIGMLVGLGVFITGRKHFMHVSQPNLPALQKKSLGLPHWILLIVVITAATMGLVLVLKNLWAGYILAIISFFSIIHIINLYCKSDAEDRQKLNSIMYFMLFGTVFWAFDQQGGSSISLFIERNINTNVGGFTIPTAFFQSINPVAVIVGGAAVAWLWKMLDAKSISVRTLTKLNIGLLLLTAGFSLITLSSKLAMASGETTFVWLMVGLLCIGVAELFIDPVALAAITRLNPQGATGTLAGIYMLAGGSVANYLAADIAQLTSIKENTHTDALDLIVSATQYHHVFQSILFVTIGVFILGLLVDFKHRKQITPN</sequence>
<feature type="transmembrane region" description="Helical" evidence="8">
    <location>
        <begin position="311"/>
        <end position="332"/>
    </location>
</feature>
<dbReference type="OrthoDB" id="9772725at2"/>
<comment type="subcellular location">
    <subcellularLocation>
        <location evidence="1">Cell membrane</location>
        <topology evidence="1">Multi-pass membrane protein</topology>
    </subcellularLocation>
</comment>
<dbReference type="GO" id="GO:0005886">
    <property type="term" value="C:plasma membrane"/>
    <property type="evidence" value="ECO:0007669"/>
    <property type="project" value="UniProtKB-SubCell"/>
</dbReference>
<feature type="transmembrane region" description="Helical" evidence="8">
    <location>
        <begin position="457"/>
        <end position="478"/>
    </location>
</feature>
<dbReference type="EMBL" id="LN554847">
    <property type="protein sequence ID" value="CED56853.1"/>
    <property type="molecule type" value="Genomic_DNA"/>
</dbReference>
<feature type="transmembrane region" description="Helical" evidence="8">
    <location>
        <begin position="344"/>
        <end position="365"/>
    </location>
</feature>
<dbReference type="Gene3D" id="1.20.1250.20">
    <property type="entry name" value="MFS general substrate transporter like domains"/>
    <property type="match status" value="1"/>
</dbReference>
<dbReference type="AlphaFoldDB" id="A0A090JZG6"/>
<feature type="transmembrane region" description="Helical" evidence="8">
    <location>
        <begin position="236"/>
        <end position="255"/>
    </location>
</feature>
<dbReference type="PATRIC" id="fig|80852.17.peg.2950"/>
<gene>
    <name evidence="10" type="primary">dtpD</name>
    <name evidence="10" type="ORF">AWOD_II_0202</name>
</gene>
<feature type="transmembrane region" description="Helical" evidence="8">
    <location>
        <begin position="75"/>
        <end position="94"/>
    </location>
</feature>
<evidence type="ECO:0000256" key="8">
    <source>
        <dbReference type="SAM" id="Phobius"/>
    </source>
</evidence>
<dbReference type="GO" id="GO:0015833">
    <property type="term" value="P:peptide transport"/>
    <property type="evidence" value="ECO:0007669"/>
    <property type="project" value="UniProtKB-KW"/>
</dbReference>
<keyword evidence="4 8" id="KW-0812">Transmembrane</keyword>
<accession>A0A090JZG6</accession>
<dbReference type="HOGENOM" id="CLU_004790_0_0_6"/>
<keyword evidence="5" id="KW-0571">Peptide transport</keyword>
<keyword evidence="3" id="KW-1003">Cell membrane</keyword>
<dbReference type="InterPro" id="IPR036259">
    <property type="entry name" value="MFS_trans_sf"/>
</dbReference>
<feature type="transmembrane region" description="Helical" evidence="8">
    <location>
        <begin position="9"/>
        <end position="27"/>
    </location>
</feature>
<keyword evidence="6 8" id="KW-1133">Transmembrane helix</keyword>
<dbReference type="InterPro" id="IPR000109">
    <property type="entry name" value="POT_fam"/>
</dbReference>
<dbReference type="NCBIfam" id="TIGR00924">
    <property type="entry name" value="yjdL_sub1_fam"/>
    <property type="match status" value="1"/>
</dbReference>
<feature type="transmembrane region" description="Helical" evidence="8">
    <location>
        <begin position="267"/>
        <end position="283"/>
    </location>
</feature>
<feature type="transmembrane region" description="Helical" evidence="8">
    <location>
        <begin position="377"/>
        <end position="402"/>
    </location>
</feature>
<evidence type="ECO:0000256" key="2">
    <source>
        <dbReference type="ARBA" id="ARBA00022448"/>
    </source>
</evidence>
<feature type="transmembrane region" description="Helical" evidence="8">
    <location>
        <begin position="170"/>
        <end position="188"/>
    </location>
</feature>
<dbReference type="Proteomes" id="UP000032427">
    <property type="component" value="Chromosome 2"/>
</dbReference>
<keyword evidence="7 8" id="KW-0472">Membrane</keyword>
<evidence type="ECO:0000313" key="11">
    <source>
        <dbReference type="Proteomes" id="UP000032427"/>
    </source>
</evidence>
<proteinExistence type="predicted"/>
<evidence type="ECO:0000256" key="7">
    <source>
        <dbReference type="ARBA" id="ARBA00023136"/>
    </source>
</evidence>
<evidence type="ECO:0000256" key="1">
    <source>
        <dbReference type="ARBA" id="ARBA00004651"/>
    </source>
</evidence>
<dbReference type="PROSITE" id="PS50850">
    <property type="entry name" value="MFS"/>
    <property type="match status" value="1"/>
</dbReference>
<evidence type="ECO:0000256" key="3">
    <source>
        <dbReference type="ARBA" id="ARBA00022475"/>
    </source>
</evidence>